<keyword evidence="2" id="KW-1185">Reference proteome</keyword>
<name>A0A6L7GI16_9SPHN</name>
<protein>
    <submittedName>
        <fullName evidence="1">Uncharacterized protein</fullName>
    </submittedName>
</protein>
<dbReference type="Gene3D" id="3.80.10.10">
    <property type="entry name" value="Ribonuclease Inhibitor"/>
    <property type="match status" value="1"/>
</dbReference>
<evidence type="ECO:0000313" key="2">
    <source>
        <dbReference type="Proteomes" id="UP000473531"/>
    </source>
</evidence>
<accession>A0A6L7GI16</accession>
<reference evidence="1 2" key="1">
    <citation type="submission" date="2019-12" db="EMBL/GenBank/DDBJ databases">
        <title>Genomic-based taxomic classification of the family Erythrobacteraceae.</title>
        <authorList>
            <person name="Xu L."/>
        </authorList>
    </citation>
    <scope>NUCLEOTIDE SEQUENCE [LARGE SCALE GENOMIC DNA]</scope>
    <source>
        <strain evidence="1 2">KCTC 52259</strain>
    </source>
</reference>
<dbReference type="RefSeq" id="WP_160600510.1">
    <property type="nucleotide sequence ID" value="NZ_WTYU01000001.1"/>
</dbReference>
<gene>
    <name evidence="1" type="ORF">GRI44_06200</name>
</gene>
<dbReference type="Proteomes" id="UP000473531">
    <property type="component" value="Unassembled WGS sequence"/>
</dbReference>
<dbReference type="AlphaFoldDB" id="A0A6L7GI16"/>
<organism evidence="1 2">
    <name type="scientific">Allopontixanthobacter confluentis</name>
    <dbReference type="NCBI Taxonomy" id="1849021"/>
    <lineage>
        <taxon>Bacteria</taxon>
        <taxon>Pseudomonadati</taxon>
        <taxon>Pseudomonadota</taxon>
        <taxon>Alphaproteobacteria</taxon>
        <taxon>Sphingomonadales</taxon>
        <taxon>Erythrobacteraceae</taxon>
        <taxon>Allopontixanthobacter</taxon>
    </lineage>
</organism>
<dbReference type="SUPFAM" id="SSF52058">
    <property type="entry name" value="L domain-like"/>
    <property type="match status" value="1"/>
</dbReference>
<dbReference type="OrthoDB" id="7063346at2"/>
<dbReference type="EMBL" id="WTYU01000001">
    <property type="protein sequence ID" value="MXP14341.1"/>
    <property type="molecule type" value="Genomic_DNA"/>
</dbReference>
<comment type="caution">
    <text evidence="1">The sequence shown here is derived from an EMBL/GenBank/DDBJ whole genome shotgun (WGS) entry which is preliminary data.</text>
</comment>
<proteinExistence type="predicted"/>
<sequence>MDEDEFSMALGIAPEAVFGTHKREKNSFRGISTRKHLRILTASAVSQEFLDEICELSALEQLTLEWPVTAESLDGLARLSNLCKLRIDSPRNITDFTPLLRLFNLKHLSIENAKHLGDLRWMRPLKDRLEVLWLDGSINTTQKLDSLDPLDGFCFQELSLTNVSVKDKDLSPLITCRSLTKLSCAKSVSNFEGFMMLADARPDMACSWFSPDNWPGRKWKR</sequence>
<dbReference type="InterPro" id="IPR032675">
    <property type="entry name" value="LRR_dom_sf"/>
</dbReference>
<evidence type="ECO:0000313" key="1">
    <source>
        <dbReference type="EMBL" id="MXP14341.1"/>
    </source>
</evidence>